<evidence type="ECO:0000256" key="1">
    <source>
        <dbReference type="SAM" id="MobiDB-lite"/>
    </source>
</evidence>
<feature type="compositionally biased region" description="Polar residues" evidence="1">
    <location>
        <begin position="1"/>
        <end position="11"/>
    </location>
</feature>
<organism evidence="2">
    <name type="scientific">Anguilla anguilla</name>
    <name type="common">European freshwater eel</name>
    <name type="synonym">Muraena anguilla</name>
    <dbReference type="NCBI Taxonomy" id="7936"/>
    <lineage>
        <taxon>Eukaryota</taxon>
        <taxon>Metazoa</taxon>
        <taxon>Chordata</taxon>
        <taxon>Craniata</taxon>
        <taxon>Vertebrata</taxon>
        <taxon>Euteleostomi</taxon>
        <taxon>Actinopterygii</taxon>
        <taxon>Neopterygii</taxon>
        <taxon>Teleostei</taxon>
        <taxon>Anguilliformes</taxon>
        <taxon>Anguillidae</taxon>
        <taxon>Anguilla</taxon>
    </lineage>
</organism>
<reference evidence="2" key="2">
    <citation type="journal article" date="2015" name="Fish Shellfish Immunol.">
        <title>Early steps in the European eel (Anguilla anguilla)-Vibrio vulnificus interaction in the gills: Role of the RtxA13 toxin.</title>
        <authorList>
            <person name="Callol A."/>
            <person name="Pajuelo D."/>
            <person name="Ebbesson L."/>
            <person name="Teles M."/>
            <person name="MacKenzie S."/>
            <person name="Amaro C."/>
        </authorList>
    </citation>
    <scope>NUCLEOTIDE SEQUENCE</scope>
</reference>
<dbReference type="AlphaFoldDB" id="A0A0E9VVP3"/>
<dbReference type="EMBL" id="GBXM01027202">
    <property type="protein sequence ID" value="JAH81375.1"/>
    <property type="molecule type" value="Transcribed_RNA"/>
</dbReference>
<reference evidence="2" key="1">
    <citation type="submission" date="2014-11" db="EMBL/GenBank/DDBJ databases">
        <authorList>
            <person name="Amaro Gonzalez C."/>
        </authorList>
    </citation>
    <scope>NUCLEOTIDE SEQUENCE</scope>
</reference>
<accession>A0A0E9VVP3</accession>
<protein>
    <submittedName>
        <fullName evidence="2">Uncharacterized protein</fullName>
    </submittedName>
</protein>
<evidence type="ECO:0000313" key="2">
    <source>
        <dbReference type="EMBL" id="JAH81375.1"/>
    </source>
</evidence>
<proteinExistence type="predicted"/>
<name>A0A0E9VVP3_ANGAN</name>
<feature type="region of interest" description="Disordered" evidence="1">
    <location>
        <begin position="1"/>
        <end position="23"/>
    </location>
</feature>
<sequence length="23" mass="2751">MVPDCQTQRNTKQRELANTKQNF</sequence>